<organism evidence="1 2">
    <name type="scientific">Paenibacillus alvei</name>
    <name type="common">Bacillus alvei</name>
    <dbReference type="NCBI Taxonomy" id="44250"/>
    <lineage>
        <taxon>Bacteria</taxon>
        <taxon>Bacillati</taxon>
        <taxon>Bacillota</taxon>
        <taxon>Bacilli</taxon>
        <taxon>Bacillales</taxon>
        <taxon>Paenibacillaceae</taxon>
        <taxon>Paenibacillus</taxon>
    </lineage>
</organism>
<name>A0AAP7DLV7_PAEAL</name>
<gene>
    <name evidence="1" type="ORF">HMI46_27075</name>
</gene>
<reference evidence="1 2" key="1">
    <citation type="submission" date="2020-05" db="EMBL/GenBank/DDBJ databases">
        <title>Whole genome sequencing and identification of novel metabolites from Paenibacillus alvei strain JR949.</title>
        <authorList>
            <person name="Rajendhran J."/>
            <person name="Sree Pranav P."/>
            <person name="Mahalakshmi B."/>
            <person name="Karthikeyan R."/>
        </authorList>
    </citation>
    <scope>NUCLEOTIDE SEQUENCE [LARGE SCALE GENOMIC DNA]</scope>
    <source>
        <strain evidence="1 2">JR949</strain>
    </source>
</reference>
<dbReference type="RefSeq" id="WP_171420104.1">
    <property type="nucleotide sequence ID" value="NZ_JABFOR010000089.1"/>
</dbReference>
<evidence type="ECO:0000313" key="2">
    <source>
        <dbReference type="Proteomes" id="UP000552038"/>
    </source>
</evidence>
<evidence type="ECO:0000313" key="1">
    <source>
        <dbReference type="EMBL" id="NOJ74166.1"/>
    </source>
</evidence>
<proteinExistence type="predicted"/>
<dbReference type="AlphaFoldDB" id="A0AAP7DLV7"/>
<accession>A0AAP7DLV7</accession>
<sequence>MKISLERKVDYFKLEENDIETGEGLVTVFLQGQNNEQPLNQIILNAVLLLLRSIDFDEASTEQHGAEKIILPILNSLGVSIEFAQLWLTLQDDDFRYLSVVEEYIKEIKQKEHPEAAELINILQSDEY</sequence>
<comment type="caution">
    <text evidence="1">The sequence shown here is derived from an EMBL/GenBank/DDBJ whole genome shotgun (WGS) entry which is preliminary data.</text>
</comment>
<dbReference type="Proteomes" id="UP000552038">
    <property type="component" value="Unassembled WGS sequence"/>
</dbReference>
<dbReference type="EMBL" id="JABFOR010000089">
    <property type="protein sequence ID" value="NOJ74166.1"/>
    <property type="molecule type" value="Genomic_DNA"/>
</dbReference>
<protein>
    <submittedName>
        <fullName evidence="1">Uncharacterized protein</fullName>
    </submittedName>
</protein>